<protein>
    <submittedName>
        <fullName evidence="1">Uncharacterized protein</fullName>
    </submittedName>
</protein>
<accession>A0AC59YK67</accession>
<evidence type="ECO:0000313" key="2">
    <source>
        <dbReference type="Proteomes" id="UP001162501"/>
    </source>
</evidence>
<proteinExistence type="predicted"/>
<dbReference type="EMBL" id="OX596100">
    <property type="protein sequence ID" value="CAM9753922.1"/>
    <property type="molecule type" value="Genomic_DNA"/>
</dbReference>
<dbReference type="Proteomes" id="UP001162501">
    <property type="component" value="Chromosome 16"/>
</dbReference>
<reference evidence="1" key="1">
    <citation type="submission" date="2023-05" db="EMBL/GenBank/DDBJ databases">
        <authorList>
            <consortium name="ELIXIR-Norway"/>
        </authorList>
    </citation>
    <scope>NUCLEOTIDE SEQUENCE</scope>
</reference>
<reference evidence="1" key="2">
    <citation type="submission" date="2025-03" db="EMBL/GenBank/DDBJ databases">
        <authorList>
            <consortium name="ELIXIR-Norway"/>
            <consortium name="Elixir Norway"/>
        </authorList>
    </citation>
    <scope>NUCLEOTIDE SEQUENCE</scope>
</reference>
<name>A0AC59YK67_RANTA</name>
<organism evidence="1 2">
    <name type="scientific">Rangifer tarandus platyrhynchus</name>
    <name type="common">Svalbard reindeer</name>
    <dbReference type="NCBI Taxonomy" id="3082113"/>
    <lineage>
        <taxon>Eukaryota</taxon>
        <taxon>Metazoa</taxon>
        <taxon>Chordata</taxon>
        <taxon>Craniata</taxon>
        <taxon>Vertebrata</taxon>
        <taxon>Euteleostomi</taxon>
        <taxon>Mammalia</taxon>
        <taxon>Eutheria</taxon>
        <taxon>Laurasiatheria</taxon>
        <taxon>Artiodactyla</taxon>
        <taxon>Ruminantia</taxon>
        <taxon>Pecora</taxon>
        <taxon>Cervidae</taxon>
        <taxon>Odocoileinae</taxon>
        <taxon>Rangifer</taxon>
    </lineage>
</organism>
<sequence length="136" mass="15155">MSKVFSRPCKALHWPCLQNVTSSPPGPPHPQVPGQWFLAQGQQGWGQAPRRSPPPPGLCLGYFQTLLPGRNSPMHLQASFTCPPTPGIGRCVTVFPDIRGHKRRSGDHFNRQWQRRKQCTLTVQLSGPPPRFGEVD</sequence>
<evidence type="ECO:0000313" key="1">
    <source>
        <dbReference type="EMBL" id="CAM9753922.1"/>
    </source>
</evidence>
<gene>
    <name evidence="1" type="ORF">MRATA1EN22A_LOCUS6990</name>
</gene>